<protein>
    <recommendedName>
        <fullName evidence="6">TIGR01777 family protein</fullName>
    </recommendedName>
</protein>
<evidence type="ECO:0000256" key="1">
    <source>
        <dbReference type="ARBA" id="ARBA00009353"/>
    </source>
</evidence>
<comment type="similarity">
    <text evidence="1">Belongs to the NAD(P)-dependent epimerase/dehydratase family. SDR39U1 subfamily.</text>
</comment>
<dbReference type="InterPro" id="IPR001509">
    <property type="entry name" value="Epimerase_deHydtase"/>
</dbReference>
<dbReference type="NCBIfam" id="TIGR01777">
    <property type="entry name" value="yfcH"/>
    <property type="match status" value="1"/>
</dbReference>
<dbReference type="Gene3D" id="3.40.50.720">
    <property type="entry name" value="NAD(P)-binding Rossmann-like Domain"/>
    <property type="match status" value="1"/>
</dbReference>
<reference evidence="4 5" key="1">
    <citation type="journal article" date="1991" name="Int. J. Syst. Bacteriol.">
        <title>Description of the erythromycin-producing bacterium Arthrobacter sp. strain NRRL B-3381 as Aeromicrobium erythreum gen. nov., sp. nov.</title>
        <authorList>
            <person name="Miller E.S."/>
            <person name="Woese C.R."/>
            <person name="Brenner S."/>
        </authorList>
    </citation>
    <scope>NUCLEOTIDE SEQUENCE [LARGE SCALE GENOMIC DNA]</scope>
    <source>
        <strain evidence="4 5">AR18</strain>
    </source>
</reference>
<feature type="domain" description="DUF1731" evidence="3">
    <location>
        <begin position="248"/>
        <end position="293"/>
    </location>
</feature>
<dbReference type="PANTHER" id="PTHR11092:SF0">
    <property type="entry name" value="EPIMERASE FAMILY PROTEIN SDR39U1"/>
    <property type="match status" value="1"/>
</dbReference>
<dbReference type="OrthoDB" id="9801773at2"/>
<dbReference type="InterPro" id="IPR036291">
    <property type="entry name" value="NAD(P)-bd_dom_sf"/>
</dbReference>
<dbReference type="PATRIC" id="fig|2041.4.peg.2266"/>
<evidence type="ECO:0008006" key="6">
    <source>
        <dbReference type="Google" id="ProtNLM"/>
    </source>
</evidence>
<dbReference type="STRING" id="2041.AERYTH_10840"/>
<dbReference type="RefSeq" id="WP_067858424.1">
    <property type="nucleotide sequence ID" value="NZ_CP011502.1"/>
</dbReference>
<organism evidence="4 5">
    <name type="scientific">Aeromicrobium erythreum</name>
    <dbReference type="NCBI Taxonomy" id="2041"/>
    <lineage>
        <taxon>Bacteria</taxon>
        <taxon>Bacillati</taxon>
        <taxon>Actinomycetota</taxon>
        <taxon>Actinomycetes</taxon>
        <taxon>Propionibacteriales</taxon>
        <taxon>Nocardioidaceae</taxon>
        <taxon>Aeromicrobium</taxon>
    </lineage>
</organism>
<name>A0A0U3T309_9ACTN</name>
<dbReference type="KEGG" id="aer:AERYTH_10840"/>
<evidence type="ECO:0000259" key="3">
    <source>
        <dbReference type="Pfam" id="PF08338"/>
    </source>
</evidence>
<dbReference type="InterPro" id="IPR010099">
    <property type="entry name" value="SDR39U1"/>
</dbReference>
<dbReference type="AlphaFoldDB" id="A0A0U3T309"/>
<dbReference type="Proteomes" id="UP000067689">
    <property type="component" value="Chromosome"/>
</dbReference>
<dbReference type="Pfam" id="PF08338">
    <property type="entry name" value="DUF1731"/>
    <property type="match status" value="1"/>
</dbReference>
<sequence>MHVVVGGASGFLGSALVSHLRDQGHQVTRLVRSGTPGPDASLWDPAAGRIDQVLIDRADAVVNLSGATIARWPRTKSYKKQLWSSRVDSTTTIARAVAASSSPTVLLSGSAMGIYGADRGQDRLTESAGRGDGFLADLCVAWEGATVEAEQAGQRVVHLRTGLPLDDEGGLLGPMLLPFKLGLGPRLGNGRQRMSVMSRRDWVRAVAFLLERESISGPVNLSLPEAPTNAEFTNTLGDVLGRPTVLVAPAPVLRVALGALSDDLLGSLRMVPRVLLDNGFVFEDADLASALRSALA</sequence>
<gene>
    <name evidence="4" type="ORF">AERYTH_10840</name>
</gene>
<dbReference type="PANTHER" id="PTHR11092">
    <property type="entry name" value="SUGAR NUCLEOTIDE EPIMERASE RELATED"/>
    <property type="match status" value="1"/>
</dbReference>
<keyword evidence="5" id="KW-1185">Reference proteome</keyword>
<evidence type="ECO:0000259" key="2">
    <source>
        <dbReference type="Pfam" id="PF01370"/>
    </source>
</evidence>
<dbReference type="SUPFAM" id="SSF51735">
    <property type="entry name" value="NAD(P)-binding Rossmann-fold domains"/>
    <property type="match status" value="1"/>
</dbReference>
<proteinExistence type="inferred from homology"/>
<evidence type="ECO:0000313" key="4">
    <source>
        <dbReference type="EMBL" id="ALX05162.1"/>
    </source>
</evidence>
<evidence type="ECO:0000313" key="5">
    <source>
        <dbReference type="Proteomes" id="UP000067689"/>
    </source>
</evidence>
<dbReference type="InterPro" id="IPR013549">
    <property type="entry name" value="DUF1731"/>
</dbReference>
<feature type="domain" description="NAD-dependent epimerase/dehydratase" evidence="2">
    <location>
        <begin position="3"/>
        <end position="212"/>
    </location>
</feature>
<accession>A0A0U3T309</accession>
<dbReference type="Pfam" id="PF01370">
    <property type="entry name" value="Epimerase"/>
    <property type="match status" value="1"/>
</dbReference>
<dbReference type="EMBL" id="CP011502">
    <property type="protein sequence ID" value="ALX05162.1"/>
    <property type="molecule type" value="Genomic_DNA"/>
</dbReference>